<dbReference type="AlphaFoldDB" id="A0AAP2DYS9"/>
<protein>
    <submittedName>
        <fullName evidence="1">Uncharacterized protein</fullName>
    </submittedName>
</protein>
<dbReference type="EMBL" id="JAHESE010000008">
    <property type="protein sequence ID" value="MBT1708708.1"/>
    <property type="molecule type" value="Genomic_DNA"/>
</dbReference>
<accession>A0AAP2DYS9</accession>
<dbReference type="Proteomes" id="UP001319080">
    <property type="component" value="Unassembled WGS sequence"/>
</dbReference>
<keyword evidence="2" id="KW-1185">Reference proteome</keyword>
<reference evidence="1 2" key="1">
    <citation type="submission" date="2021-05" db="EMBL/GenBank/DDBJ databases">
        <title>A Polyphasic approach of four new species of the genus Ohtaekwangia: Ohtaekwangia histidinii sp. nov., Ohtaekwangia cretensis sp. nov., Ohtaekwangia indiensis sp. nov., Ohtaekwangia reichenbachii sp. nov. from diverse environment.</title>
        <authorList>
            <person name="Octaviana S."/>
        </authorList>
    </citation>
    <scope>NUCLEOTIDE SEQUENCE [LARGE SCALE GENOMIC DNA]</scope>
    <source>
        <strain evidence="1 2">PWU5</strain>
    </source>
</reference>
<evidence type="ECO:0000313" key="2">
    <source>
        <dbReference type="Proteomes" id="UP001319080"/>
    </source>
</evidence>
<dbReference type="RefSeq" id="WP_254084302.1">
    <property type="nucleotide sequence ID" value="NZ_JAHESE010000008.1"/>
</dbReference>
<gene>
    <name evidence="1" type="ORF">KK062_10760</name>
</gene>
<organism evidence="1 2">
    <name type="scientific">Dawidia cretensis</name>
    <dbReference type="NCBI Taxonomy" id="2782350"/>
    <lineage>
        <taxon>Bacteria</taxon>
        <taxon>Pseudomonadati</taxon>
        <taxon>Bacteroidota</taxon>
        <taxon>Cytophagia</taxon>
        <taxon>Cytophagales</taxon>
        <taxon>Chryseotaleaceae</taxon>
        <taxon>Dawidia</taxon>
    </lineage>
</organism>
<comment type="caution">
    <text evidence="1">The sequence shown here is derived from an EMBL/GenBank/DDBJ whole genome shotgun (WGS) entry which is preliminary data.</text>
</comment>
<proteinExistence type="predicted"/>
<evidence type="ECO:0000313" key="1">
    <source>
        <dbReference type="EMBL" id="MBT1708708.1"/>
    </source>
</evidence>
<name>A0AAP2DYS9_9BACT</name>
<sequence>MGDVKYTISAYLANRYSSLFKSLNQKIDALYEHLNDDFLVTSNKVKKYAAVAREKLASDKLPAALREKLRTAARSFDSIIVELQYHDIIRQKLEHVYTVEQTLAAEFARLYEKRCDTYTPQYTFVMYDLVRLSYRQLVVVREDYLLASNKIQRLLRALWADRDISRELQLFLFNTAQNLRNVIQILDLLISMHEKLLDEQAAFTAIITEEQRMKILLEVKKLYTMDAEREVFNKTFGIEEELVTDDEIFF</sequence>